<sequence length="371" mass="41147">MELNQVEKKSFQLASFTLECGQSIPITLGYETYGTLNDEKSNVILIAHYFSASSHAAGKYSPQDAAPGYWDGLIGPGKAIDTRRFFVIAIDNLCNVQWKNPKVITTGPRSVNPATGKRWGSRFPQFTFKDMVRIQHEFLTTQLGIEKLYAVAGASAGGFAAIEWAILYPTMLERAIGVITNPQNPVQTSFNVCQHAMRAIALDPKWQNGDYEDDREPEEGKRLAVQMMNASAFSAELYEQAYPRDSADGSPYASIDHPLGFETTLGNAVAASCAVIDASHWYYTCRATMLHDAARGHGSLKNALEKIQAKVLLVSCRQDQLQPTVYNRQMAQTLSDMQKEVTLVEIESQKGHMAGILDTHLFADDVRHFLK</sequence>
<comment type="caution">
    <text evidence="2">Lacks conserved residue(s) required for the propagation of feature annotation.</text>
</comment>
<dbReference type="Pfam" id="PF00561">
    <property type="entry name" value="Abhydrolase_1"/>
    <property type="match status" value="1"/>
</dbReference>
<name>A0AAV5MZI5_9GAMM</name>
<dbReference type="InterPro" id="IPR029058">
    <property type="entry name" value="AB_hydrolase_fold"/>
</dbReference>
<keyword evidence="2" id="KW-0012">Acyltransferase</keyword>
<protein>
    <recommendedName>
        <fullName evidence="2">Probable acyltransferase</fullName>
        <ecNumber evidence="2">2.3.1.-</ecNumber>
    </recommendedName>
</protein>
<dbReference type="EMBL" id="BRLH01000002">
    <property type="protein sequence ID" value="GKX55090.1"/>
    <property type="molecule type" value="Genomic_DNA"/>
</dbReference>
<keyword evidence="1 2" id="KW-0808">Transferase</keyword>
<keyword evidence="6" id="KW-1185">Reference proteome</keyword>
<feature type="active site" description="Nucleophile" evidence="3">
    <location>
        <position position="155"/>
    </location>
</feature>
<dbReference type="GO" id="GO:0009092">
    <property type="term" value="P:homoserine metabolic process"/>
    <property type="evidence" value="ECO:0007669"/>
    <property type="project" value="TreeGrafter"/>
</dbReference>
<dbReference type="GO" id="GO:0009086">
    <property type="term" value="P:methionine biosynthetic process"/>
    <property type="evidence" value="ECO:0007669"/>
    <property type="project" value="TreeGrafter"/>
</dbReference>
<dbReference type="SUPFAM" id="SSF53474">
    <property type="entry name" value="alpha/beta-Hydrolases"/>
    <property type="match status" value="1"/>
</dbReference>
<dbReference type="AlphaFoldDB" id="A0AAV5MZI5"/>
<reference evidence="5" key="1">
    <citation type="submission" date="2022-06" db="EMBL/GenBank/DDBJ databases">
        <title>Draft genome sequences of Leminorella grimontii str. JCM5902.</title>
        <authorList>
            <person name="Wakabayashi Y."/>
            <person name="Kojima K."/>
        </authorList>
    </citation>
    <scope>NUCLEOTIDE SEQUENCE</scope>
    <source>
        <strain evidence="5">JCM 5902</strain>
    </source>
</reference>
<comment type="similarity">
    <text evidence="2">Belongs to the AB hydrolase superfamily. MetX family.</text>
</comment>
<evidence type="ECO:0000313" key="6">
    <source>
        <dbReference type="Proteomes" id="UP001058124"/>
    </source>
</evidence>
<evidence type="ECO:0000256" key="3">
    <source>
        <dbReference type="PIRSR" id="PIRSR000443-1"/>
    </source>
</evidence>
<dbReference type="HAMAP" id="MF_00296">
    <property type="entry name" value="MetX_acyltransf"/>
    <property type="match status" value="1"/>
</dbReference>
<dbReference type="Gene3D" id="3.40.50.1820">
    <property type="entry name" value="alpha/beta hydrolase"/>
    <property type="match status" value="1"/>
</dbReference>
<evidence type="ECO:0000256" key="1">
    <source>
        <dbReference type="ARBA" id="ARBA00022679"/>
    </source>
</evidence>
<gene>
    <name evidence="5" type="ORF">SOASR030_12020</name>
</gene>
<dbReference type="NCBIfam" id="NF005262">
    <property type="entry name" value="PRK06765.1"/>
    <property type="match status" value="1"/>
</dbReference>
<accession>A0AAV5MZI5</accession>
<evidence type="ECO:0000256" key="2">
    <source>
        <dbReference type="HAMAP-Rule" id="MF_00296"/>
    </source>
</evidence>
<evidence type="ECO:0000313" key="5">
    <source>
        <dbReference type="EMBL" id="GKX55090.1"/>
    </source>
</evidence>
<dbReference type="PIRSF" id="PIRSF000443">
    <property type="entry name" value="Homoser_Ac_trans"/>
    <property type="match status" value="1"/>
</dbReference>
<organism evidence="5 6">
    <name type="scientific">Leminorella grimontii</name>
    <dbReference type="NCBI Taxonomy" id="82981"/>
    <lineage>
        <taxon>Bacteria</taxon>
        <taxon>Pseudomonadati</taxon>
        <taxon>Pseudomonadota</taxon>
        <taxon>Gammaproteobacteria</taxon>
        <taxon>Enterobacterales</taxon>
        <taxon>Budviciaceae</taxon>
        <taxon>Leminorella</taxon>
    </lineage>
</organism>
<dbReference type="PANTHER" id="PTHR32268:SF11">
    <property type="entry name" value="HOMOSERINE O-ACETYLTRANSFERASE"/>
    <property type="match status" value="1"/>
</dbReference>
<dbReference type="PANTHER" id="PTHR32268">
    <property type="entry name" value="HOMOSERINE O-ACETYLTRANSFERASE"/>
    <property type="match status" value="1"/>
</dbReference>
<dbReference type="RefSeq" id="WP_027274032.1">
    <property type="nucleotide sequence ID" value="NZ_BRLH01000002.1"/>
</dbReference>
<comment type="subunit">
    <text evidence="2">Homodimer.</text>
</comment>
<dbReference type="InterPro" id="IPR008220">
    <property type="entry name" value="HAT_MetX-like"/>
</dbReference>
<dbReference type="GO" id="GO:0005737">
    <property type="term" value="C:cytoplasm"/>
    <property type="evidence" value="ECO:0007669"/>
    <property type="project" value="UniProtKB-SubCell"/>
</dbReference>
<feature type="domain" description="AB hydrolase-1" evidence="4">
    <location>
        <begin position="79"/>
        <end position="356"/>
    </location>
</feature>
<dbReference type="GO" id="GO:0004414">
    <property type="term" value="F:homoserine O-acetyltransferase activity"/>
    <property type="evidence" value="ECO:0007669"/>
    <property type="project" value="TreeGrafter"/>
</dbReference>
<feature type="active site" evidence="3">
    <location>
        <position position="352"/>
    </location>
</feature>
<dbReference type="EC" id="2.3.1.-" evidence="2"/>
<proteinExistence type="inferred from homology"/>
<evidence type="ECO:0000259" key="4">
    <source>
        <dbReference type="Pfam" id="PF00561"/>
    </source>
</evidence>
<dbReference type="InterPro" id="IPR000073">
    <property type="entry name" value="AB_hydrolase_1"/>
</dbReference>
<comment type="caution">
    <text evidence="5">The sequence shown here is derived from an EMBL/GenBank/DDBJ whole genome shotgun (WGS) entry which is preliminary data.</text>
</comment>
<feature type="active site" evidence="2 3">
    <location>
        <position position="319"/>
    </location>
</feature>
<keyword evidence="2" id="KW-0028">Amino-acid biosynthesis</keyword>
<keyword evidence="2" id="KW-0963">Cytoplasm</keyword>
<dbReference type="Proteomes" id="UP001058124">
    <property type="component" value="Unassembled WGS sequence"/>
</dbReference>
<comment type="subcellular location">
    <subcellularLocation>
        <location evidence="2">Cytoplasm</location>
    </subcellularLocation>
</comment>